<evidence type="ECO:0000256" key="6">
    <source>
        <dbReference type="ARBA" id="ARBA00022958"/>
    </source>
</evidence>
<evidence type="ECO:0000256" key="3">
    <source>
        <dbReference type="ARBA" id="ARBA00022538"/>
    </source>
</evidence>
<dbReference type="GO" id="GO:0034702">
    <property type="term" value="C:monoatomic ion channel complex"/>
    <property type="evidence" value="ECO:0007669"/>
    <property type="project" value="UniProtKB-KW"/>
</dbReference>
<dbReference type="PRINTS" id="PR01320">
    <property type="entry name" value="KIRCHANNEL"/>
</dbReference>
<sequence length="301" mass="34154">MILKVDWMMLDNYGRTGLGEVGLLCQPNPCKKTYFLVFAILWYAILYFHGDIDHFGEEEWKPCITGIHTFTTAFLFSVETQHTTGYGFYELTEQCGSGVFLFCAQSIVGVILEGVMVGLVLIKTMRAKKRRETIMFSKNAVIGMRDGALCFMFRVADMRKAHLVEAHVRAQLIRKRKTKEGEIIPEAKEEIEVGGEGEKDNRVLIFWPTTILHEIDEESPLKNISEGDLQEGNDDLLEIIVVLEGIVESTGCTVQARSSYLPSEILWAHQFQNLKFGKTQDGKRTVDFSTFHETQLLSIDV</sequence>
<evidence type="ECO:0000256" key="10">
    <source>
        <dbReference type="ARBA" id="ARBA00023303"/>
    </source>
</evidence>
<accession>A0A1D2MD44</accession>
<evidence type="ECO:0000256" key="11">
    <source>
        <dbReference type="RuleBase" id="RU003822"/>
    </source>
</evidence>
<gene>
    <name evidence="15" type="ORF">Ocin01_15854</name>
</gene>
<evidence type="ECO:0000256" key="8">
    <source>
        <dbReference type="ARBA" id="ARBA00023065"/>
    </source>
</evidence>
<keyword evidence="3 11" id="KW-0633">Potassium transport</keyword>
<evidence type="ECO:0000256" key="4">
    <source>
        <dbReference type="ARBA" id="ARBA00022692"/>
    </source>
</evidence>
<feature type="transmembrane region" description="Helical" evidence="12">
    <location>
        <begin position="33"/>
        <end position="50"/>
    </location>
</feature>
<dbReference type="GO" id="GO:1990573">
    <property type="term" value="P:potassium ion import across plasma membrane"/>
    <property type="evidence" value="ECO:0007669"/>
    <property type="project" value="TreeGrafter"/>
</dbReference>
<evidence type="ECO:0000313" key="15">
    <source>
        <dbReference type="EMBL" id="ODM90832.1"/>
    </source>
</evidence>
<keyword evidence="4 11" id="KW-0812">Transmembrane</keyword>
<evidence type="ECO:0000256" key="5">
    <source>
        <dbReference type="ARBA" id="ARBA00022882"/>
    </source>
</evidence>
<dbReference type="AlphaFoldDB" id="A0A1D2MD44"/>
<dbReference type="InterPro" id="IPR013518">
    <property type="entry name" value="K_chnl_inward-rec_Kir_cyto"/>
</dbReference>
<feature type="domain" description="Potassium channel inwardly rectifying transmembrane" evidence="13">
    <location>
        <begin position="35"/>
        <end position="126"/>
    </location>
</feature>
<keyword evidence="5 11" id="KW-0851">Voltage-gated channel</keyword>
<dbReference type="Proteomes" id="UP000094527">
    <property type="component" value="Unassembled WGS sequence"/>
</dbReference>
<reference evidence="15 16" key="1">
    <citation type="journal article" date="2016" name="Genome Biol. Evol.">
        <title>Gene Family Evolution Reflects Adaptation to Soil Environmental Stressors in the Genome of the Collembolan Orchesella cincta.</title>
        <authorList>
            <person name="Faddeeva-Vakhrusheva A."/>
            <person name="Derks M.F."/>
            <person name="Anvar S.Y."/>
            <person name="Agamennone V."/>
            <person name="Suring W."/>
            <person name="Smit S."/>
            <person name="van Straalen N.M."/>
            <person name="Roelofs D."/>
        </authorList>
    </citation>
    <scope>NUCLEOTIDE SEQUENCE [LARGE SCALE GENOMIC DNA]</scope>
    <source>
        <tissue evidence="15">Mixed pool</tissue>
    </source>
</reference>
<evidence type="ECO:0000256" key="1">
    <source>
        <dbReference type="ARBA" id="ARBA00004141"/>
    </source>
</evidence>
<keyword evidence="9 12" id="KW-0472">Membrane</keyword>
<dbReference type="OrthoDB" id="273257at2759"/>
<evidence type="ECO:0000259" key="14">
    <source>
        <dbReference type="Pfam" id="PF17655"/>
    </source>
</evidence>
<dbReference type="Pfam" id="PF17655">
    <property type="entry name" value="IRK_C"/>
    <property type="match status" value="1"/>
</dbReference>
<dbReference type="STRING" id="48709.A0A1D2MD44"/>
<dbReference type="EMBL" id="LJIJ01001775">
    <property type="protein sequence ID" value="ODM90832.1"/>
    <property type="molecule type" value="Genomic_DNA"/>
</dbReference>
<keyword evidence="6 11" id="KW-0630">Potassium</keyword>
<comment type="similarity">
    <text evidence="11">Belongs to the inward rectifier-type potassium channel (TC 1.A.2.1) family.</text>
</comment>
<dbReference type="PANTHER" id="PTHR11767">
    <property type="entry name" value="INWARD RECTIFIER POTASSIUM CHANNEL"/>
    <property type="match status" value="1"/>
</dbReference>
<dbReference type="GO" id="GO:0034765">
    <property type="term" value="P:regulation of monoatomic ion transmembrane transport"/>
    <property type="evidence" value="ECO:0007669"/>
    <property type="project" value="TreeGrafter"/>
</dbReference>
<comment type="caution">
    <text evidence="15">The sequence shown here is derived from an EMBL/GenBank/DDBJ whole genome shotgun (WGS) entry which is preliminary data.</text>
</comment>
<protein>
    <submittedName>
        <fullName evidence="15">ATP-sensitive inward rectifier potassium channel 12</fullName>
    </submittedName>
</protein>
<name>A0A1D2MD44_ORCCI</name>
<keyword evidence="2 11" id="KW-0813">Transport</keyword>
<comment type="subcellular location">
    <subcellularLocation>
        <location evidence="1 11">Membrane</location>
        <topology evidence="1 11">Multi-pass membrane protein</topology>
    </subcellularLocation>
</comment>
<dbReference type="SUPFAM" id="SSF81296">
    <property type="entry name" value="E set domains"/>
    <property type="match status" value="1"/>
</dbReference>
<evidence type="ECO:0000256" key="2">
    <source>
        <dbReference type="ARBA" id="ARBA00022448"/>
    </source>
</evidence>
<dbReference type="Gene3D" id="1.10.287.70">
    <property type="match status" value="1"/>
</dbReference>
<dbReference type="PANTHER" id="PTHR11767:SF102">
    <property type="entry name" value="INWARDLY RECTIFYING POTASSIUM CHANNEL 1, ISOFORM F"/>
    <property type="match status" value="1"/>
</dbReference>
<dbReference type="InterPro" id="IPR041647">
    <property type="entry name" value="IRK_C"/>
</dbReference>
<dbReference type="OMA" id="ISMRDDK"/>
<dbReference type="InterPro" id="IPR014756">
    <property type="entry name" value="Ig_E-set"/>
</dbReference>
<keyword evidence="16" id="KW-1185">Reference proteome</keyword>
<evidence type="ECO:0000256" key="9">
    <source>
        <dbReference type="ARBA" id="ARBA00023136"/>
    </source>
</evidence>
<evidence type="ECO:0000313" key="16">
    <source>
        <dbReference type="Proteomes" id="UP000094527"/>
    </source>
</evidence>
<evidence type="ECO:0000256" key="7">
    <source>
        <dbReference type="ARBA" id="ARBA00022989"/>
    </source>
</evidence>
<dbReference type="SUPFAM" id="SSF81324">
    <property type="entry name" value="Voltage-gated potassium channels"/>
    <property type="match status" value="1"/>
</dbReference>
<dbReference type="GO" id="GO:0005886">
    <property type="term" value="C:plasma membrane"/>
    <property type="evidence" value="ECO:0007669"/>
    <property type="project" value="TreeGrafter"/>
</dbReference>
<organism evidence="15 16">
    <name type="scientific">Orchesella cincta</name>
    <name type="common">Springtail</name>
    <name type="synonym">Podura cincta</name>
    <dbReference type="NCBI Taxonomy" id="48709"/>
    <lineage>
        <taxon>Eukaryota</taxon>
        <taxon>Metazoa</taxon>
        <taxon>Ecdysozoa</taxon>
        <taxon>Arthropoda</taxon>
        <taxon>Hexapoda</taxon>
        <taxon>Collembola</taxon>
        <taxon>Entomobryomorpha</taxon>
        <taxon>Entomobryoidea</taxon>
        <taxon>Orchesellidae</taxon>
        <taxon>Orchesellinae</taxon>
        <taxon>Orchesella</taxon>
    </lineage>
</organism>
<dbReference type="InterPro" id="IPR040445">
    <property type="entry name" value="Kir_TM"/>
</dbReference>
<dbReference type="InterPro" id="IPR016449">
    <property type="entry name" value="K_chnl_inward-rec_Kir"/>
</dbReference>
<feature type="transmembrane region" description="Helical" evidence="12">
    <location>
        <begin position="99"/>
        <end position="122"/>
    </location>
</feature>
<evidence type="ECO:0000256" key="12">
    <source>
        <dbReference type="SAM" id="Phobius"/>
    </source>
</evidence>
<proteinExistence type="inferred from homology"/>
<feature type="domain" description="Inward rectifier potassium channel C-terminal" evidence="14">
    <location>
        <begin position="134"/>
        <end position="296"/>
    </location>
</feature>
<dbReference type="Gene3D" id="2.60.40.1400">
    <property type="entry name" value="G protein-activated inward rectifier potassium channel 1"/>
    <property type="match status" value="1"/>
</dbReference>
<keyword evidence="7 12" id="KW-1133">Transmembrane helix</keyword>
<keyword evidence="10 11" id="KW-0407">Ion channel</keyword>
<evidence type="ECO:0000259" key="13">
    <source>
        <dbReference type="Pfam" id="PF01007"/>
    </source>
</evidence>
<dbReference type="GO" id="GO:0005242">
    <property type="term" value="F:inward rectifier potassium channel activity"/>
    <property type="evidence" value="ECO:0007669"/>
    <property type="project" value="InterPro"/>
</dbReference>
<keyword evidence="8 11" id="KW-0406">Ion transport</keyword>
<dbReference type="Pfam" id="PF01007">
    <property type="entry name" value="IRK"/>
    <property type="match status" value="1"/>
</dbReference>